<dbReference type="Gene3D" id="2.60.120.200">
    <property type="match status" value="1"/>
</dbReference>
<evidence type="ECO:0000313" key="5">
    <source>
        <dbReference type="EMBL" id="KAK4263042.1"/>
    </source>
</evidence>
<dbReference type="SUPFAM" id="SSF49899">
    <property type="entry name" value="Concanavalin A-like lectins/glucanases"/>
    <property type="match status" value="1"/>
</dbReference>
<dbReference type="InterPro" id="IPR016363">
    <property type="entry name" value="L-lectin"/>
</dbReference>
<evidence type="ECO:0000256" key="2">
    <source>
        <dbReference type="ARBA" id="ARBA00022734"/>
    </source>
</evidence>
<proteinExistence type="inferred from homology"/>
<accession>A0AAE1J614</accession>
<sequence>MAIFNNSSVFLTLLLFTLLLNNNIINVKSESFSFSFPRFKEINSRIELGGGATISGGALQLTKVDNLSNPLHNNAGLAAFFHEVQLYNPTTRSGFNFSTDFTFVVQRPSSSKLHGDGMTFFLASTGYNFPFVNSSGGFLGLFTSQTAFNQAGRNKIVFVEFDSFNNQWDPNPGSQSPHIGINLGSIRSDVTESWPSDVQPNGQIARATVGYDSDSLRLSASVSYPGSVTILMTEVDLTKVLPERVYVGFSAATGDLVETHQVLSWDFSSTT</sequence>
<reference evidence="5" key="1">
    <citation type="submission" date="2023-10" db="EMBL/GenBank/DDBJ databases">
        <title>Chromosome-level genome of the transformable northern wattle, Acacia crassicarpa.</title>
        <authorList>
            <person name="Massaro I."/>
            <person name="Sinha N.R."/>
            <person name="Poethig S."/>
            <person name="Leichty A.R."/>
        </authorList>
    </citation>
    <scope>NUCLEOTIDE SEQUENCE</scope>
    <source>
        <strain evidence="5">Acra3RX</strain>
        <tissue evidence="5">Leaf</tissue>
    </source>
</reference>
<keyword evidence="3" id="KW-0732">Signal</keyword>
<dbReference type="PANTHER" id="PTHR32401">
    <property type="entry name" value="CONCANAVALIN A-LIKE LECTIN FAMILY PROTEIN"/>
    <property type="match status" value="1"/>
</dbReference>
<dbReference type="AlphaFoldDB" id="A0AAE1J614"/>
<dbReference type="InterPro" id="IPR050258">
    <property type="entry name" value="Leguminous_Lectin"/>
</dbReference>
<feature type="signal peptide" evidence="3">
    <location>
        <begin position="1"/>
        <end position="29"/>
    </location>
</feature>
<dbReference type="Proteomes" id="UP001293593">
    <property type="component" value="Unassembled WGS sequence"/>
</dbReference>
<dbReference type="InterPro" id="IPR001220">
    <property type="entry name" value="Legume_lectin_dom"/>
</dbReference>
<feature type="domain" description="Legume lectin" evidence="4">
    <location>
        <begin position="32"/>
        <end position="270"/>
    </location>
</feature>
<organism evidence="5 6">
    <name type="scientific">Acacia crassicarpa</name>
    <name type="common">northern wattle</name>
    <dbReference type="NCBI Taxonomy" id="499986"/>
    <lineage>
        <taxon>Eukaryota</taxon>
        <taxon>Viridiplantae</taxon>
        <taxon>Streptophyta</taxon>
        <taxon>Embryophyta</taxon>
        <taxon>Tracheophyta</taxon>
        <taxon>Spermatophyta</taxon>
        <taxon>Magnoliopsida</taxon>
        <taxon>eudicotyledons</taxon>
        <taxon>Gunneridae</taxon>
        <taxon>Pentapetalae</taxon>
        <taxon>rosids</taxon>
        <taxon>fabids</taxon>
        <taxon>Fabales</taxon>
        <taxon>Fabaceae</taxon>
        <taxon>Caesalpinioideae</taxon>
        <taxon>mimosoid clade</taxon>
        <taxon>Acacieae</taxon>
        <taxon>Acacia</taxon>
    </lineage>
</organism>
<comment type="caution">
    <text evidence="5">The sequence shown here is derived from an EMBL/GenBank/DDBJ whole genome shotgun (WGS) entry which is preliminary data.</text>
</comment>
<dbReference type="PROSITE" id="PS00308">
    <property type="entry name" value="LECTIN_LEGUME_ALPHA"/>
    <property type="match status" value="1"/>
</dbReference>
<feature type="chain" id="PRO_5041954571" description="Legume lectin domain-containing protein" evidence="3">
    <location>
        <begin position="30"/>
        <end position="271"/>
    </location>
</feature>
<dbReference type="Pfam" id="PF00139">
    <property type="entry name" value="Lectin_legB"/>
    <property type="match status" value="1"/>
</dbReference>
<keyword evidence="2" id="KW-0430">Lectin</keyword>
<evidence type="ECO:0000259" key="4">
    <source>
        <dbReference type="Pfam" id="PF00139"/>
    </source>
</evidence>
<dbReference type="InterPro" id="IPR000985">
    <property type="entry name" value="Lectin_LegA_CS"/>
</dbReference>
<gene>
    <name evidence="5" type="ORF">QN277_028519</name>
</gene>
<protein>
    <recommendedName>
        <fullName evidence="4">Legume lectin domain-containing protein</fullName>
    </recommendedName>
</protein>
<comment type="similarity">
    <text evidence="1">Belongs to the leguminous lectin family.</text>
</comment>
<dbReference type="EMBL" id="JAWXYG010000009">
    <property type="protein sequence ID" value="KAK4263042.1"/>
    <property type="molecule type" value="Genomic_DNA"/>
</dbReference>
<name>A0AAE1J614_9FABA</name>
<evidence type="ECO:0000256" key="3">
    <source>
        <dbReference type="SAM" id="SignalP"/>
    </source>
</evidence>
<dbReference type="InterPro" id="IPR013320">
    <property type="entry name" value="ConA-like_dom_sf"/>
</dbReference>
<keyword evidence="6" id="KW-1185">Reference proteome</keyword>
<dbReference type="PANTHER" id="PTHR32401:SF14">
    <property type="entry name" value="LECTIN 5"/>
    <property type="match status" value="1"/>
</dbReference>
<evidence type="ECO:0000256" key="1">
    <source>
        <dbReference type="ARBA" id="ARBA00007606"/>
    </source>
</evidence>
<dbReference type="GO" id="GO:0030246">
    <property type="term" value="F:carbohydrate binding"/>
    <property type="evidence" value="ECO:0007669"/>
    <property type="project" value="UniProtKB-KW"/>
</dbReference>
<evidence type="ECO:0000313" key="6">
    <source>
        <dbReference type="Proteomes" id="UP001293593"/>
    </source>
</evidence>
<dbReference type="PIRSF" id="PIRSF002690">
    <property type="entry name" value="L-type_lectin_plant"/>
    <property type="match status" value="1"/>
</dbReference>
<dbReference type="CDD" id="cd06899">
    <property type="entry name" value="lectin_legume_LecRK_Arcelin_ConA"/>
    <property type="match status" value="1"/>
</dbReference>